<evidence type="ECO:0000259" key="1">
    <source>
        <dbReference type="Pfam" id="PF13460"/>
    </source>
</evidence>
<dbReference type="AlphaFoldDB" id="A0A4R6VHN0"/>
<keyword evidence="3" id="KW-1185">Reference proteome</keyword>
<comment type="caution">
    <text evidence="2">The sequence shown here is derived from an EMBL/GenBank/DDBJ whole genome shotgun (WGS) entry which is preliminary data.</text>
</comment>
<dbReference type="RefSeq" id="WP_208114057.1">
    <property type="nucleotide sequence ID" value="NZ_BAABHR010000007.1"/>
</dbReference>
<protein>
    <submittedName>
        <fullName evidence="2">Uncharacterized protein YbjT (DUF2867 family)</fullName>
    </submittedName>
</protein>
<dbReference type="PANTHER" id="PTHR43162:SF1">
    <property type="entry name" value="PRESTALK A DIFFERENTIATION PROTEIN A"/>
    <property type="match status" value="1"/>
</dbReference>
<dbReference type="PANTHER" id="PTHR43162">
    <property type="match status" value="1"/>
</dbReference>
<dbReference type="Gene3D" id="3.90.25.10">
    <property type="entry name" value="UDP-galactose 4-epimerase, domain 1"/>
    <property type="match status" value="1"/>
</dbReference>
<dbReference type="Pfam" id="PF13460">
    <property type="entry name" value="NAD_binding_10"/>
    <property type="match status" value="1"/>
</dbReference>
<dbReference type="InterPro" id="IPR016040">
    <property type="entry name" value="NAD(P)-bd_dom"/>
</dbReference>
<proteinExistence type="predicted"/>
<reference evidence="2 3" key="1">
    <citation type="submission" date="2019-03" db="EMBL/GenBank/DDBJ databases">
        <title>Genomic Encyclopedia of Type Strains, Phase IV (KMG-IV): sequencing the most valuable type-strain genomes for metagenomic binning, comparative biology and taxonomic classification.</title>
        <authorList>
            <person name="Goeker M."/>
        </authorList>
    </citation>
    <scope>NUCLEOTIDE SEQUENCE [LARGE SCALE GENOMIC DNA]</scope>
    <source>
        <strain evidence="2 3">DSM 45775</strain>
    </source>
</reference>
<evidence type="ECO:0000313" key="2">
    <source>
        <dbReference type="EMBL" id="TDQ62574.1"/>
    </source>
</evidence>
<sequence>MNDTDLVLVTGASGHVGAELVAALAAAGRPVRAMTRKPPALAVPAGVEVVRGDADDPASLDAAFAGVDRAFLMSAETIDPDAAPTHVPALVDAAVRAGVTHLVLLSVHSGGEGGDVLADWWAEVERSVVESGLRWTLLRPGRFMSNALAWASRLGGGDEVAVPFATRPATSIDPADIAAVAAAALGDTDGRHDGAIHQLSGPAVLTPADELAAIGALLGRPLRAVEPPLDQVRAGMARGGMPEAVIDAALARTLEGSDGVAVLPTVEDVLGRPARSFDDWLDAHHAAFTGGRP</sequence>
<name>A0A4R6VHN0_9PSEU</name>
<feature type="domain" description="NAD(P)-binding" evidence="1">
    <location>
        <begin position="11"/>
        <end position="187"/>
    </location>
</feature>
<dbReference type="InterPro" id="IPR036291">
    <property type="entry name" value="NAD(P)-bd_dom_sf"/>
</dbReference>
<dbReference type="InterPro" id="IPR051604">
    <property type="entry name" value="Ergot_Alk_Oxidoreductase"/>
</dbReference>
<accession>A0A4R6VHN0</accession>
<dbReference type="SUPFAM" id="SSF51735">
    <property type="entry name" value="NAD(P)-binding Rossmann-fold domains"/>
    <property type="match status" value="1"/>
</dbReference>
<evidence type="ECO:0000313" key="3">
    <source>
        <dbReference type="Proteomes" id="UP000295705"/>
    </source>
</evidence>
<dbReference type="EMBL" id="SNYO01000002">
    <property type="protein sequence ID" value="TDQ62574.1"/>
    <property type="molecule type" value="Genomic_DNA"/>
</dbReference>
<dbReference type="Gene3D" id="3.40.50.720">
    <property type="entry name" value="NAD(P)-binding Rossmann-like Domain"/>
    <property type="match status" value="1"/>
</dbReference>
<dbReference type="Proteomes" id="UP000295705">
    <property type="component" value="Unassembled WGS sequence"/>
</dbReference>
<gene>
    <name evidence="2" type="ORF">EV188_102228</name>
</gene>
<organism evidence="2 3">
    <name type="scientific">Actinomycetospora succinea</name>
    <dbReference type="NCBI Taxonomy" id="663603"/>
    <lineage>
        <taxon>Bacteria</taxon>
        <taxon>Bacillati</taxon>
        <taxon>Actinomycetota</taxon>
        <taxon>Actinomycetes</taxon>
        <taxon>Pseudonocardiales</taxon>
        <taxon>Pseudonocardiaceae</taxon>
        <taxon>Actinomycetospora</taxon>
    </lineage>
</organism>